<dbReference type="PATRIC" id="fig|1348973.3.peg.305"/>
<dbReference type="PANTHER" id="PTHR35789:SF1">
    <property type="entry name" value="SPORE GERMINATION PROTEIN B3"/>
    <property type="match status" value="1"/>
</dbReference>
<name>A0A072NTR9_SCHAZ</name>
<dbReference type="Pfam" id="PF25198">
    <property type="entry name" value="Spore_GerAC_N"/>
    <property type="match status" value="1"/>
</dbReference>
<gene>
    <name evidence="11" type="ORF">M670_00319</name>
</gene>
<dbReference type="EMBL" id="JJRY01000001">
    <property type="protein sequence ID" value="KEF40293.1"/>
    <property type="molecule type" value="Genomic_DNA"/>
</dbReference>
<feature type="domain" description="Spore germination GerAC-like C-terminal" evidence="9">
    <location>
        <begin position="224"/>
        <end position="357"/>
    </location>
</feature>
<evidence type="ECO:0000256" key="3">
    <source>
        <dbReference type="ARBA" id="ARBA00022544"/>
    </source>
</evidence>
<feature type="domain" description="Spore germination protein N-terminal" evidence="10">
    <location>
        <begin position="26"/>
        <end position="203"/>
    </location>
</feature>
<accession>A0A072NTR9</accession>
<evidence type="ECO:0000313" key="11">
    <source>
        <dbReference type="EMBL" id="KEF40293.1"/>
    </source>
</evidence>
<evidence type="ECO:0000256" key="8">
    <source>
        <dbReference type="SAM" id="SignalP"/>
    </source>
</evidence>
<evidence type="ECO:0000256" key="6">
    <source>
        <dbReference type="ARBA" id="ARBA00023139"/>
    </source>
</evidence>
<dbReference type="NCBIfam" id="TIGR02887">
    <property type="entry name" value="spore_ger_x_C"/>
    <property type="match status" value="1"/>
</dbReference>
<dbReference type="AlphaFoldDB" id="A0A072NTR9"/>
<dbReference type="Gene3D" id="3.30.300.210">
    <property type="entry name" value="Nutrient germinant receptor protein C, domain 3"/>
    <property type="match status" value="1"/>
</dbReference>
<dbReference type="PROSITE" id="PS51257">
    <property type="entry name" value="PROKAR_LIPOPROTEIN"/>
    <property type="match status" value="1"/>
</dbReference>
<evidence type="ECO:0000256" key="1">
    <source>
        <dbReference type="ARBA" id="ARBA00004635"/>
    </source>
</evidence>
<dbReference type="InterPro" id="IPR008844">
    <property type="entry name" value="Spore_GerAC-like"/>
</dbReference>
<dbReference type="InterPro" id="IPR046953">
    <property type="entry name" value="Spore_GerAC-like_C"/>
</dbReference>
<dbReference type="InterPro" id="IPR057336">
    <property type="entry name" value="GerAC_N"/>
</dbReference>
<keyword evidence="7" id="KW-0449">Lipoprotein</keyword>
<sequence>MNHFKKRIIFLSIFLLINLTLAGCWDTNEPERMVYVHGLGVDYEDDKYNVYLQIVNPSLLAKSEASGGETDVKVVVGRGTGETINEAIFDVYRSSQRNIFWGHLSFIVFSENVLKKKNGLKATVDLIDRYRETRYKILMYSTKEPLFQLLTALPPLEMSTALSRLSDPNATYRQSSLIRSISLRELLIGLNEPPHVVAIPYVELTKKHAWETDKKQIQTIEAIGVSFITNSALKETFNIEEVEGLKWMNEDLTREDLRLRNDLSNISVLIDNIKIKKKLFIKNEKIHFKITIEVLAKLREIVQKERLNKIERETENLLKSQIHQTFLTGLKNNLDLYRLSEVLYRKDIKEWQAIEHNGKIPLTEDSIEIFTHVKLINGEKQRRNPTLE</sequence>
<evidence type="ECO:0000313" key="12">
    <source>
        <dbReference type="Proteomes" id="UP000027936"/>
    </source>
</evidence>
<dbReference type="GO" id="GO:0009847">
    <property type="term" value="P:spore germination"/>
    <property type="evidence" value="ECO:0007669"/>
    <property type="project" value="InterPro"/>
</dbReference>
<dbReference type="InterPro" id="IPR038501">
    <property type="entry name" value="Spore_GerAC_C_sf"/>
</dbReference>
<feature type="signal peptide" evidence="8">
    <location>
        <begin position="1"/>
        <end position="22"/>
    </location>
</feature>
<dbReference type="Pfam" id="PF05504">
    <property type="entry name" value="Spore_GerAC"/>
    <property type="match status" value="1"/>
</dbReference>
<evidence type="ECO:0000256" key="7">
    <source>
        <dbReference type="ARBA" id="ARBA00023288"/>
    </source>
</evidence>
<dbReference type="RefSeq" id="WP_035192678.1">
    <property type="nucleotide sequence ID" value="NZ_JJRY01000001.1"/>
</dbReference>
<keyword evidence="6" id="KW-0564">Palmitate</keyword>
<dbReference type="PANTHER" id="PTHR35789">
    <property type="entry name" value="SPORE GERMINATION PROTEIN B3"/>
    <property type="match status" value="1"/>
</dbReference>
<dbReference type="OrthoDB" id="2380468at2"/>
<reference evidence="11 12" key="1">
    <citation type="submission" date="2014-04" db="EMBL/GenBank/DDBJ databases">
        <title>Draft genome sequence of Bacillus azotoformans MEV2011, a (co-) denitrifying strain unable to grow in the presence of oxygen.</title>
        <authorList>
            <person name="Nielsen M."/>
            <person name="Schreiber L."/>
            <person name="Finster K."/>
            <person name="Schramm A."/>
        </authorList>
    </citation>
    <scope>NUCLEOTIDE SEQUENCE [LARGE SCALE GENOMIC DNA]</scope>
    <source>
        <strain evidence="11 12">MEV2011</strain>
    </source>
</reference>
<organism evidence="11 12">
    <name type="scientific">Schinkia azotoformans MEV2011</name>
    <dbReference type="NCBI Taxonomy" id="1348973"/>
    <lineage>
        <taxon>Bacteria</taxon>
        <taxon>Bacillati</taxon>
        <taxon>Bacillota</taxon>
        <taxon>Bacilli</taxon>
        <taxon>Bacillales</taxon>
        <taxon>Bacillaceae</taxon>
        <taxon>Calidifontibacillus/Schinkia group</taxon>
        <taxon>Schinkia</taxon>
    </lineage>
</organism>
<dbReference type="Proteomes" id="UP000027936">
    <property type="component" value="Unassembled WGS sequence"/>
</dbReference>
<dbReference type="GO" id="GO:0016020">
    <property type="term" value="C:membrane"/>
    <property type="evidence" value="ECO:0007669"/>
    <property type="project" value="UniProtKB-SubCell"/>
</dbReference>
<keyword evidence="4 8" id="KW-0732">Signal</keyword>
<comment type="similarity">
    <text evidence="2">Belongs to the GerABKC lipoprotein family.</text>
</comment>
<evidence type="ECO:0000259" key="10">
    <source>
        <dbReference type="Pfam" id="PF25198"/>
    </source>
</evidence>
<protein>
    <submittedName>
        <fullName evidence="11">Germination protein, Ger(X)C family</fullName>
    </submittedName>
</protein>
<evidence type="ECO:0000256" key="5">
    <source>
        <dbReference type="ARBA" id="ARBA00023136"/>
    </source>
</evidence>
<keyword evidence="5" id="KW-0472">Membrane</keyword>
<evidence type="ECO:0000256" key="2">
    <source>
        <dbReference type="ARBA" id="ARBA00007886"/>
    </source>
</evidence>
<comment type="caution">
    <text evidence="11">The sequence shown here is derived from an EMBL/GenBank/DDBJ whole genome shotgun (WGS) entry which is preliminary data.</text>
</comment>
<evidence type="ECO:0000256" key="4">
    <source>
        <dbReference type="ARBA" id="ARBA00022729"/>
    </source>
</evidence>
<feature type="chain" id="PRO_5039662824" evidence="8">
    <location>
        <begin position="23"/>
        <end position="388"/>
    </location>
</feature>
<proteinExistence type="inferred from homology"/>
<comment type="subcellular location">
    <subcellularLocation>
        <location evidence="1">Membrane</location>
        <topology evidence="1">Lipid-anchor</topology>
    </subcellularLocation>
</comment>
<keyword evidence="3" id="KW-0309">Germination</keyword>
<evidence type="ECO:0000259" key="9">
    <source>
        <dbReference type="Pfam" id="PF05504"/>
    </source>
</evidence>